<protein>
    <submittedName>
        <fullName evidence="1">Uncharacterized protein</fullName>
    </submittedName>
</protein>
<dbReference type="RefSeq" id="WP_395126753.1">
    <property type="nucleotide sequence ID" value="NZ_JBIMSN010000092.1"/>
</dbReference>
<gene>
    <name evidence="2" type="ORF">ACHIPV_30230</name>
    <name evidence="1" type="ORF">ACHIRB_20070</name>
</gene>
<dbReference type="EMBL" id="JBIMSP010000156">
    <property type="protein sequence ID" value="MFH5246091.1"/>
    <property type="molecule type" value="Genomic_DNA"/>
</dbReference>
<proteinExistence type="predicted"/>
<evidence type="ECO:0000313" key="4">
    <source>
        <dbReference type="Proteomes" id="UP001609219"/>
    </source>
</evidence>
<evidence type="ECO:0000313" key="1">
    <source>
        <dbReference type="EMBL" id="MFH5230843.1"/>
    </source>
</evidence>
<evidence type="ECO:0000313" key="3">
    <source>
        <dbReference type="Proteomes" id="UP001609176"/>
    </source>
</evidence>
<dbReference type="Proteomes" id="UP001609176">
    <property type="component" value="Unassembled WGS sequence"/>
</dbReference>
<comment type="caution">
    <text evidence="1">The sequence shown here is derived from an EMBL/GenBank/DDBJ whole genome shotgun (WGS) entry which is preliminary data.</text>
</comment>
<keyword evidence="4" id="KW-1185">Reference proteome</keyword>
<reference evidence="3 4" key="1">
    <citation type="submission" date="2024-10" db="EMBL/GenBank/DDBJ databases">
        <authorList>
            <person name="Riesco R."/>
        </authorList>
    </citation>
    <scope>NUCLEOTIDE SEQUENCE [LARGE SCALE GENOMIC DNA]</scope>
    <source>
        <strain evidence="2 3">NCIMB 15448</strain>
        <strain evidence="1 4">NCIMB 15450</strain>
    </source>
</reference>
<organism evidence="1 4">
    <name type="scientific">Antrihabitans spumae</name>
    <dbReference type="NCBI Taxonomy" id="3373370"/>
    <lineage>
        <taxon>Bacteria</taxon>
        <taxon>Bacillati</taxon>
        <taxon>Actinomycetota</taxon>
        <taxon>Actinomycetes</taxon>
        <taxon>Mycobacteriales</taxon>
        <taxon>Nocardiaceae</taxon>
        <taxon>Antrihabitans</taxon>
    </lineage>
</organism>
<name>A0ABW7K909_9NOCA</name>
<dbReference type="EMBL" id="JBIMSN010000092">
    <property type="protein sequence ID" value="MFH5230843.1"/>
    <property type="molecule type" value="Genomic_DNA"/>
</dbReference>
<evidence type="ECO:0000313" key="2">
    <source>
        <dbReference type="EMBL" id="MFH5246091.1"/>
    </source>
</evidence>
<dbReference type="Proteomes" id="UP001609219">
    <property type="component" value="Unassembled WGS sequence"/>
</dbReference>
<accession>A0ABW7K909</accession>
<sequence>MARTEARELFSNGNDVRVSVFDDGRLKVWSVAHAWEIDPPDRHNALGQQVRLRPARRLSAPGGTERATVICTDSSHGESAAGTVAMSNGSFFTFLHDGSVLVGNDTRDIHETFNGVRGETGGSVMITFSGTMRPKMFREYDHFVEVSEKSRPMPNRLYPGEVEILEGKIKYV</sequence>